<keyword evidence="2" id="KW-0812">Transmembrane</keyword>
<evidence type="ECO:0000256" key="2">
    <source>
        <dbReference type="SAM" id="Phobius"/>
    </source>
</evidence>
<keyword evidence="4" id="KW-1185">Reference proteome</keyword>
<feature type="compositionally biased region" description="Basic and acidic residues" evidence="1">
    <location>
        <begin position="233"/>
        <end position="249"/>
    </location>
</feature>
<evidence type="ECO:0000313" key="3">
    <source>
        <dbReference type="EMBL" id="CAJ0936332.1"/>
    </source>
</evidence>
<sequence>MNDVNTFRYAVLGTLLVGGFFAFGSFVLICHICWIRKVSRNFNLRSTRHQVLTRSDRSQVPYRRTSPSMNLAYEPPHDTDLQDDTPPRSRAHILLSHKDLPPRNPTLNSHWASEDLSPRNPSFCNVTPLRHHAIHEALPNPHQVYSNIQYRNKQYTKVQHVKSLQIEPTINQHHAECSTKRRSATERVQLREDPQLRLLNQKGLSTESAQPREDPQLRVECTTKRRSSTETTQPKKDSQQSSQPREDPQLRALNPKKISNESSQPREDPQLRVDCSTKRRSSTESGVLNQEKILN</sequence>
<keyword evidence="2" id="KW-1133">Transmembrane helix</keyword>
<feature type="transmembrane region" description="Helical" evidence="2">
    <location>
        <begin position="12"/>
        <end position="35"/>
    </location>
</feature>
<protein>
    <submittedName>
        <fullName evidence="3">Uncharacterized protein</fullName>
    </submittedName>
</protein>
<reference evidence="3" key="1">
    <citation type="submission" date="2023-07" db="EMBL/GenBank/DDBJ databases">
        <authorList>
            <person name="Stuckert A."/>
        </authorList>
    </citation>
    <scope>NUCLEOTIDE SEQUENCE</scope>
</reference>
<keyword evidence="2" id="KW-0472">Membrane</keyword>
<feature type="compositionally biased region" description="Basic and acidic residues" evidence="1">
    <location>
        <begin position="173"/>
        <end position="195"/>
    </location>
</feature>
<name>A0ABN9L927_9NEOB</name>
<organism evidence="3 4">
    <name type="scientific">Ranitomeya imitator</name>
    <name type="common">mimic poison frog</name>
    <dbReference type="NCBI Taxonomy" id="111125"/>
    <lineage>
        <taxon>Eukaryota</taxon>
        <taxon>Metazoa</taxon>
        <taxon>Chordata</taxon>
        <taxon>Craniata</taxon>
        <taxon>Vertebrata</taxon>
        <taxon>Euteleostomi</taxon>
        <taxon>Amphibia</taxon>
        <taxon>Batrachia</taxon>
        <taxon>Anura</taxon>
        <taxon>Neobatrachia</taxon>
        <taxon>Hyloidea</taxon>
        <taxon>Dendrobatidae</taxon>
        <taxon>Dendrobatinae</taxon>
        <taxon>Ranitomeya</taxon>
    </lineage>
</organism>
<feature type="region of interest" description="Disordered" evidence="1">
    <location>
        <begin position="172"/>
        <end position="295"/>
    </location>
</feature>
<evidence type="ECO:0000313" key="4">
    <source>
        <dbReference type="Proteomes" id="UP001176940"/>
    </source>
</evidence>
<evidence type="ECO:0000256" key="1">
    <source>
        <dbReference type="SAM" id="MobiDB-lite"/>
    </source>
</evidence>
<accession>A0ABN9L927</accession>
<feature type="compositionally biased region" description="Basic and acidic residues" evidence="1">
    <location>
        <begin position="264"/>
        <end position="277"/>
    </location>
</feature>
<feature type="compositionally biased region" description="Basic and acidic residues" evidence="1">
    <location>
        <begin position="210"/>
        <end position="223"/>
    </location>
</feature>
<feature type="region of interest" description="Disordered" evidence="1">
    <location>
        <begin position="55"/>
        <end position="87"/>
    </location>
</feature>
<proteinExistence type="predicted"/>
<dbReference type="EMBL" id="CAUEEQ010012251">
    <property type="protein sequence ID" value="CAJ0936332.1"/>
    <property type="molecule type" value="Genomic_DNA"/>
</dbReference>
<comment type="caution">
    <text evidence="3">The sequence shown here is derived from an EMBL/GenBank/DDBJ whole genome shotgun (WGS) entry which is preliminary data.</text>
</comment>
<gene>
    <name evidence="3" type="ORF">RIMI_LOCUS6712039</name>
</gene>
<dbReference type="Proteomes" id="UP001176940">
    <property type="component" value="Unassembled WGS sequence"/>
</dbReference>